<dbReference type="Gene3D" id="6.10.140.1990">
    <property type="match status" value="1"/>
</dbReference>
<proteinExistence type="inferred from homology"/>
<comment type="similarity">
    <text evidence="1">Belongs to the membrane fusion protein (MFP) (TC 8.A.1) family.</text>
</comment>
<keyword evidence="2 3" id="KW-0175">Coiled coil</keyword>
<dbReference type="Gene3D" id="2.40.420.20">
    <property type="match status" value="1"/>
</dbReference>
<dbReference type="InterPro" id="IPR030190">
    <property type="entry name" value="MacA_alpha-hairpin_sf"/>
</dbReference>
<accession>A0A5N0T9J5</accession>
<dbReference type="InterPro" id="IPR058647">
    <property type="entry name" value="BSH_CzcB-like"/>
</dbReference>
<dbReference type="GO" id="GO:0015562">
    <property type="term" value="F:efflux transmembrane transporter activity"/>
    <property type="evidence" value="ECO:0007669"/>
    <property type="project" value="TreeGrafter"/>
</dbReference>
<dbReference type="Pfam" id="PF25954">
    <property type="entry name" value="Beta-barrel_RND_2"/>
    <property type="match status" value="1"/>
</dbReference>
<dbReference type="GO" id="GO:1990961">
    <property type="term" value="P:xenobiotic detoxification by transmembrane export across the plasma membrane"/>
    <property type="evidence" value="ECO:0007669"/>
    <property type="project" value="InterPro"/>
</dbReference>
<dbReference type="GO" id="GO:0019898">
    <property type="term" value="C:extrinsic component of membrane"/>
    <property type="evidence" value="ECO:0007669"/>
    <property type="project" value="InterPro"/>
</dbReference>
<dbReference type="Proteomes" id="UP000325372">
    <property type="component" value="Unassembled WGS sequence"/>
</dbReference>
<dbReference type="NCBIfam" id="TIGR01730">
    <property type="entry name" value="RND_mfp"/>
    <property type="match status" value="1"/>
</dbReference>
<name>A0A5N0T9J5_9GAMM</name>
<dbReference type="EMBL" id="VYXP01000005">
    <property type="protein sequence ID" value="KAA9131441.1"/>
    <property type="molecule type" value="Genomic_DNA"/>
</dbReference>
<comment type="caution">
    <text evidence="8">The sequence shown here is derived from an EMBL/GenBank/DDBJ whole genome shotgun (WGS) entry which is preliminary data.</text>
</comment>
<reference evidence="8 9" key="1">
    <citation type="submission" date="2019-09" db="EMBL/GenBank/DDBJ databases">
        <title>Wenzhouxiangella sp. Genome sequencing and assembly.</title>
        <authorList>
            <person name="Zhang R."/>
        </authorList>
    </citation>
    <scope>NUCLEOTIDE SEQUENCE [LARGE SCALE GENOMIC DNA]</scope>
    <source>
        <strain evidence="8 9">W260</strain>
    </source>
</reference>
<feature type="coiled-coil region" evidence="3">
    <location>
        <begin position="119"/>
        <end position="205"/>
    </location>
</feature>
<dbReference type="PANTHER" id="PTHR30469">
    <property type="entry name" value="MULTIDRUG RESISTANCE PROTEIN MDTA"/>
    <property type="match status" value="1"/>
</dbReference>
<feature type="transmembrane region" description="Helical" evidence="4">
    <location>
        <begin position="21"/>
        <end position="43"/>
    </location>
</feature>
<evidence type="ECO:0000256" key="4">
    <source>
        <dbReference type="SAM" id="Phobius"/>
    </source>
</evidence>
<organism evidence="8 9">
    <name type="scientific">Marinihelvus fidelis</name>
    <dbReference type="NCBI Taxonomy" id="2613842"/>
    <lineage>
        <taxon>Bacteria</taxon>
        <taxon>Pseudomonadati</taxon>
        <taxon>Pseudomonadota</taxon>
        <taxon>Gammaproteobacteria</taxon>
        <taxon>Chromatiales</taxon>
        <taxon>Wenzhouxiangellaceae</taxon>
        <taxon>Marinihelvus</taxon>
    </lineage>
</organism>
<dbReference type="Pfam" id="PF25973">
    <property type="entry name" value="BSH_CzcB"/>
    <property type="match status" value="1"/>
</dbReference>
<dbReference type="Gene3D" id="2.40.30.170">
    <property type="match status" value="1"/>
</dbReference>
<protein>
    <submittedName>
        <fullName evidence="8">Efflux RND transporter periplasmic adaptor subunit</fullName>
    </submittedName>
</protein>
<evidence type="ECO:0000259" key="7">
    <source>
        <dbReference type="Pfam" id="PF25973"/>
    </source>
</evidence>
<keyword evidence="4" id="KW-1133">Transmembrane helix</keyword>
<keyword evidence="9" id="KW-1185">Reference proteome</keyword>
<dbReference type="InterPro" id="IPR006143">
    <property type="entry name" value="RND_pump_MFP"/>
</dbReference>
<dbReference type="RefSeq" id="WP_150864091.1">
    <property type="nucleotide sequence ID" value="NZ_VYXP01000005.1"/>
</dbReference>
<keyword evidence="4" id="KW-0812">Transmembrane</keyword>
<evidence type="ECO:0000256" key="3">
    <source>
        <dbReference type="SAM" id="Coils"/>
    </source>
</evidence>
<feature type="domain" description="Multidrug resistance protein MdtA-like C-terminal permuted SH3" evidence="6">
    <location>
        <begin position="338"/>
        <end position="390"/>
    </location>
</feature>
<keyword evidence="4" id="KW-0472">Membrane</keyword>
<dbReference type="PANTHER" id="PTHR30469:SF38">
    <property type="entry name" value="HLYD FAMILY SECRETION PROTEIN"/>
    <property type="match status" value="1"/>
</dbReference>
<evidence type="ECO:0000259" key="5">
    <source>
        <dbReference type="Pfam" id="PF25954"/>
    </source>
</evidence>
<dbReference type="AlphaFoldDB" id="A0A5N0T9J5"/>
<evidence type="ECO:0000313" key="9">
    <source>
        <dbReference type="Proteomes" id="UP000325372"/>
    </source>
</evidence>
<dbReference type="Pfam" id="PF25967">
    <property type="entry name" value="RND-MFP_C"/>
    <property type="match status" value="1"/>
</dbReference>
<evidence type="ECO:0000256" key="2">
    <source>
        <dbReference type="ARBA" id="ARBA00023054"/>
    </source>
</evidence>
<evidence type="ECO:0000256" key="1">
    <source>
        <dbReference type="ARBA" id="ARBA00009477"/>
    </source>
</evidence>
<sequence length="406" mass="43661">MEPSKLDQLKIEREPEKPPARVGLWIFVILLLLVLAGGAAWYFRPPPPPEVRVANVQAVSRAAAGTVLNASGYVTARRAATVSSKLTAQVLEVNIEEGMRVEQGQVLARLDDVNVRRSFELAEAQLASAQTQRAETQALLSEANARFERTQSLVERQLASEAEMDSARASAESLAARLKRVEADIKVAERQLDIYRQQLDDTIIRAPFDGVIVAKNAQPGEMISPVSAGGGFTRTGIGTLVDMSSLEIEIDVNEAYINRVRPGQAVVATLDAYPDWSIPCHVIAIIPTADRQRATVEVRVGFDELDPRILPDMGVKVGFKDDQAGAAEDAGPVAVARVPANALTRVGERDIAWVVGGDGVIERRAVATGGRQDDEILVVSGLSGGERVILNAPAGLEDGTQVKVRN</sequence>
<dbReference type="GO" id="GO:1990195">
    <property type="term" value="C:macrolide transmembrane transporter complex"/>
    <property type="evidence" value="ECO:0007669"/>
    <property type="project" value="InterPro"/>
</dbReference>
<dbReference type="Gene3D" id="2.40.50.100">
    <property type="match status" value="1"/>
</dbReference>
<evidence type="ECO:0000313" key="8">
    <source>
        <dbReference type="EMBL" id="KAA9131441.1"/>
    </source>
</evidence>
<feature type="domain" description="CusB-like beta-barrel" evidence="5">
    <location>
        <begin position="248"/>
        <end position="321"/>
    </location>
</feature>
<dbReference type="GO" id="GO:1990281">
    <property type="term" value="C:efflux pump complex"/>
    <property type="evidence" value="ECO:0007669"/>
    <property type="project" value="TreeGrafter"/>
</dbReference>
<evidence type="ECO:0000259" key="6">
    <source>
        <dbReference type="Pfam" id="PF25967"/>
    </source>
</evidence>
<dbReference type="SUPFAM" id="SSF111369">
    <property type="entry name" value="HlyD-like secretion proteins"/>
    <property type="match status" value="1"/>
</dbReference>
<gene>
    <name evidence="8" type="ORF">F3N42_08980</name>
</gene>
<feature type="domain" description="CzcB-like barrel-sandwich hybrid" evidence="7">
    <location>
        <begin position="79"/>
        <end position="224"/>
    </location>
</feature>
<dbReference type="InterPro" id="IPR058792">
    <property type="entry name" value="Beta-barrel_RND_2"/>
</dbReference>
<dbReference type="GO" id="GO:0030313">
    <property type="term" value="C:cell envelope"/>
    <property type="evidence" value="ECO:0007669"/>
    <property type="project" value="UniProtKB-SubCell"/>
</dbReference>
<dbReference type="InterPro" id="IPR058627">
    <property type="entry name" value="MdtA-like_C"/>
</dbReference>